<sequence>MSYRSSRGNRSEDVWSIRFSFPDKKDSLYSQLIIKKAFSMNTKSKFRFINQIIMNDAKEESELQLTFNRFESQRFSDSINKKEKEPSKDKPRPLFVQFMEQIDTGNLHKLKVHRGNPFRVDLHRCKSDH</sequence>
<evidence type="ECO:0000313" key="2">
    <source>
        <dbReference type="Proteomes" id="UP001470230"/>
    </source>
</evidence>
<organism evidence="1 2">
    <name type="scientific">Tritrichomonas musculus</name>
    <dbReference type="NCBI Taxonomy" id="1915356"/>
    <lineage>
        <taxon>Eukaryota</taxon>
        <taxon>Metamonada</taxon>
        <taxon>Parabasalia</taxon>
        <taxon>Tritrichomonadida</taxon>
        <taxon>Tritrichomonadidae</taxon>
        <taxon>Tritrichomonas</taxon>
    </lineage>
</organism>
<gene>
    <name evidence="1" type="ORF">M9Y10_035665</name>
</gene>
<reference evidence="1 2" key="1">
    <citation type="submission" date="2024-04" db="EMBL/GenBank/DDBJ databases">
        <title>Tritrichomonas musculus Genome.</title>
        <authorList>
            <person name="Alves-Ferreira E."/>
            <person name="Grigg M."/>
            <person name="Lorenzi H."/>
            <person name="Galac M."/>
        </authorList>
    </citation>
    <scope>NUCLEOTIDE SEQUENCE [LARGE SCALE GENOMIC DNA]</scope>
    <source>
        <strain evidence="1 2">EAF2021</strain>
    </source>
</reference>
<proteinExistence type="predicted"/>
<accession>A0ABR2GWD3</accession>
<comment type="caution">
    <text evidence="1">The sequence shown here is derived from an EMBL/GenBank/DDBJ whole genome shotgun (WGS) entry which is preliminary data.</text>
</comment>
<protein>
    <submittedName>
        <fullName evidence="1">Uncharacterized protein</fullName>
    </submittedName>
</protein>
<name>A0ABR2GWD3_9EUKA</name>
<evidence type="ECO:0000313" key="1">
    <source>
        <dbReference type="EMBL" id="KAK8838245.1"/>
    </source>
</evidence>
<dbReference type="EMBL" id="JAPFFF010000056">
    <property type="protein sequence ID" value="KAK8838245.1"/>
    <property type="molecule type" value="Genomic_DNA"/>
</dbReference>
<keyword evidence="2" id="KW-1185">Reference proteome</keyword>
<dbReference type="Proteomes" id="UP001470230">
    <property type="component" value="Unassembled WGS sequence"/>
</dbReference>